<name>A0A150RRW2_SORCE</name>
<evidence type="ECO:0000259" key="1">
    <source>
        <dbReference type="Pfam" id="PF00135"/>
    </source>
</evidence>
<organism evidence="2 3">
    <name type="scientific">Sorangium cellulosum</name>
    <name type="common">Polyangium cellulosum</name>
    <dbReference type="NCBI Taxonomy" id="56"/>
    <lineage>
        <taxon>Bacteria</taxon>
        <taxon>Pseudomonadati</taxon>
        <taxon>Myxococcota</taxon>
        <taxon>Polyangia</taxon>
        <taxon>Polyangiales</taxon>
        <taxon>Polyangiaceae</taxon>
        <taxon>Sorangium</taxon>
    </lineage>
</organism>
<dbReference type="SUPFAM" id="SSF53474">
    <property type="entry name" value="alpha/beta-Hydrolases"/>
    <property type="match status" value="1"/>
</dbReference>
<dbReference type="PROSITE" id="PS00941">
    <property type="entry name" value="CARBOXYLESTERASE_B_2"/>
    <property type="match status" value="1"/>
</dbReference>
<dbReference type="Proteomes" id="UP000075515">
    <property type="component" value="Unassembled WGS sequence"/>
</dbReference>
<gene>
    <name evidence="2" type="ORF">BE18_48690</name>
</gene>
<dbReference type="InterPro" id="IPR050309">
    <property type="entry name" value="Type-B_Carboxylest/Lipase"/>
</dbReference>
<dbReference type="PANTHER" id="PTHR11559">
    <property type="entry name" value="CARBOXYLESTERASE"/>
    <property type="match status" value="1"/>
</dbReference>
<dbReference type="InterPro" id="IPR002018">
    <property type="entry name" value="CarbesteraseB"/>
</dbReference>
<dbReference type="InterPro" id="IPR019819">
    <property type="entry name" value="Carboxylesterase_B_CS"/>
</dbReference>
<dbReference type="ESTHER" id="sorce-a0a150rrw2">
    <property type="family name" value="Carb_B_Bacteria"/>
</dbReference>
<evidence type="ECO:0000313" key="3">
    <source>
        <dbReference type="Proteomes" id="UP000075515"/>
    </source>
</evidence>
<protein>
    <recommendedName>
        <fullName evidence="1">Carboxylesterase type B domain-containing protein</fullName>
    </recommendedName>
</protein>
<dbReference type="Pfam" id="PF00135">
    <property type="entry name" value="COesterase"/>
    <property type="match status" value="1"/>
</dbReference>
<comment type="caution">
    <text evidence="2">The sequence shown here is derived from an EMBL/GenBank/DDBJ whole genome shotgun (WGS) entry which is preliminary data.</text>
</comment>
<evidence type="ECO:0000313" key="2">
    <source>
        <dbReference type="EMBL" id="KYF83012.1"/>
    </source>
</evidence>
<dbReference type="Gene3D" id="3.40.50.1820">
    <property type="entry name" value="alpha/beta hydrolase"/>
    <property type="match status" value="1"/>
</dbReference>
<dbReference type="EMBL" id="JEMC01003192">
    <property type="protein sequence ID" value="KYF83012.1"/>
    <property type="molecule type" value="Genomic_DNA"/>
</dbReference>
<proteinExistence type="predicted"/>
<dbReference type="AlphaFoldDB" id="A0A150RRW2"/>
<accession>A0A150RRW2</accession>
<feature type="domain" description="Carboxylesterase type B" evidence="1">
    <location>
        <begin position="3"/>
        <end position="475"/>
    </location>
</feature>
<reference evidence="2 3" key="1">
    <citation type="submission" date="2014-02" db="EMBL/GenBank/DDBJ databases">
        <title>The small core and large imbalanced accessory genome model reveals a collaborative survival strategy of Sorangium cellulosum strains in nature.</title>
        <authorList>
            <person name="Han K."/>
            <person name="Peng R."/>
            <person name="Blom J."/>
            <person name="Li Y.-Z."/>
        </authorList>
    </citation>
    <scope>NUCLEOTIDE SEQUENCE [LARGE SCALE GENOMIC DNA]</scope>
    <source>
        <strain evidence="2 3">So0149</strain>
    </source>
</reference>
<dbReference type="InterPro" id="IPR029058">
    <property type="entry name" value="AB_hydrolase_fold"/>
</dbReference>
<sequence>MRIDAGPVRGALRDDHRLFQGIPYAAPPLGALRWRAPQPVSPWTEPRGATRPGSPCPQTPTAYSPLGSDDEDCLFLDVVTPRSVAPGRLLPVMVWLHGGGEATGAGSVFDARRLAVGGDVVVVTIHFRLGIFGFLGYPGLDGSGTFGLQDQQAALRWVQRNIAAFGGDPGNVTLFGESWGAFAASAQLTSPAAAGLFHRVALQSGFALADYPAGTFYPELPALPPFWSPLAELQATGEALAAEQGWVEPASEAAVAIERLRALPVADLLPHTARFVAPAFGGDVLPESPAEALRAGRFHRVPVLSGATQDEGRLFVALFYELAGAPVTAERYRELLVEAFGEAAGQVEARYPIEAYESPALAWAAVITDRVWWRATQEQNRALAAHAPVFAFEFADRGAPAAVPAPPGFPLGAHHASDVVYLLDFVGEEPGLAPEQQRLSQQMIAYWSQFARGGDPNRPDLPPWPGFRAGDAPHVQSLAPGDGGIRGVDVEAAHQLDFWSQL</sequence>